<gene>
    <name evidence="11" type="primary">LOC100907812</name>
</gene>
<dbReference type="GeneID" id="100907812"/>
<dbReference type="Gene3D" id="1.20.58.160">
    <property type="match status" value="1"/>
</dbReference>
<evidence type="ECO:0000313" key="11">
    <source>
        <dbReference type="RefSeq" id="XP_003745190.1"/>
    </source>
</evidence>
<dbReference type="Proteomes" id="UP000694867">
    <property type="component" value="Unplaced"/>
</dbReference>
<dbReference type="Pfam" id="PF18308">
    <property type="entry name" value="GGA_N-GAT"/>
    <property type="match status" value="1"/>
</dbReference>
<evidence type="ECO:0000313" key="10">
    <source>
        <dbReference type="Proteomes" id="UP000694867"/>
    </source>
</evidence>
<feature type="compositionally biased region" description="Low complexity" evidence="7">
    <location>
        <begin position="433"/>
        <end position="443"/>
    </location>
</feature>
<accession>A0AAJ6QVA9</accession>
<dbReference type="Gene3D" id="1.20.5.170">
    <property type="match status" value="1"/>
</dbReference>
<dbReference type="InterPro" id="IPR038425">
    <property type="entry name" value="GAT_sf"/>
</dbReference>
<dbReference type="CDD" id="cd14234">
    <property type="entry name" value="GAT_GGA_meta"/>
    <property type="match status" value="1"/>
</dbReference>
<dbReference type="CTD" id="31902"/>
<dbReference type="InterPro" id="IPR008942">
    <property type="entry name" value="ENTH_VHS"/>
</dbReference>
<dbReference type="CDD" id="cd03567">
    <property type="entry name" value="VHS_GGA_metazoan"/>
    <property type="match status" value="1"/>
</dbReference>
<dbReference type="GO" id="GO:0005802">
    <property type="term" value="C:trans-Golgi network"/>
    <property type="evidence" value="ECO:0007669"/>
    <property type="project" value="InterPro"/>
</dbReference>
<dbReference type="InterPro" id="IPR013041">
    <property type="entry name" value="Clathrin_app_Ig-like_sf"/>
</dbReference>
<dbReference type="Pfam" id="PF03127">
    <property type="entry name" value="GAT"/>
    <property type="match status" value="1"/>
</dbReference>
<dbReference type="Gene3D" id="2.60.40.1230">
    <property type="match status" value="1"/>
</dbReference>
<sequence length="650" mass="71466">MAAADNLDLVLAQAINPLDPEMNFDAVQKLCQQILLSRDAPQEILKIIAHKIQSPQEREALRALEVLEICVSRCGGKLNNEVGKFRFLNELIRVVSPKYLGQRAPESVKRRVVEILYKWSVVLSHETKIVDAYQMLKRQGVVEDDPIHVLPRQEELENVEVLPPREDEIFTDKRKENELKRLLGSKNPKDLQAANRLIKTMVEEADHKMDLKARKRLDLEEAVNNCAVFSDLLKNFSNVGTKTFDELELLRQMFENCDTLRPKLFTLATEFSLIEDFPSVQDVLQQNDQLTALINDYKERVAPLVKSGSSTRVPAEPQPPETSSLLTGINSLSSATAPSKTIPSELSDLKKDFDPLGVPEEKDDRSRVEDVSLLDSQISPCSIARPAINTTMTSTTAATSDALITIDTSSKSNLLNLMDLNIAPLDHSSTASASSVEAGVSSSQQTLEPEPVSPKGCPTKVPKTTTLGQQQLASKTYAPFEGLDAMMTEKILSEKSAARTVPATAAKCTNRVDLAAVPDIPLADVLPSAQPPLVLSCQDDVTAILSVTDNRPVEGVVVVLVTATNRNSKAAVKNFVCNISVRDGRSRSQHPSGDQLPIFNAYLPSTAITQIIILEKCTERVQLSFSISYTLFSACDQQQRTVSISGEKTI</sequence>
<dbReference type="SMART" id="SM00288">
    <property type="entry name" value="VHS"/>
    <property type="match status" value="1"/>
</dbReference>
<feature type="domain" description="VHS" evidence="8">
    <location>
        <begin position="14"/>
        <end position="144"/>
    </location>
</feature>
<protein>
    <submittedName>
        <fullName evidence="11">ADP-ribosylation factor-binding protein GGA1</fullName>
    </submittedName>
</protein>
<dbReference type="GO" id="GO:0005769">
    <property type="term" value="C:early endosome"/>
    <property type="evidence" value="ECO:0007669"/>
    <property type="project" value="UniProtKB-SubCell"/>
</dbReference>
<name>A0AAJ6QVA9_9ACAR</name>
<evidence type="ECO:0000259" key="9">
    <source>
        <dbReference type="PROSITE" id="PS50909"/>
    </source>
</evidence>
<feature type="compositionally biased region" description="Polar residues" evidence="7">
    <location>
        <begin position="321"/>
        <end position="344"/>
    </location>
</feature>
<feature type="compositionally biased region" description="Basic and acidic residues" evidence="7">
    <location>
        <begin position="347"/>
        <end position="370"/>
    </location>
</feature>
<keyword evidence="4" id="KW-0813">Transport</keyword>
<evidence type="ECO:0000259" key="8">
    <source>
        <dbReference type="PROSITE" id="PS50179"/>
    </source>
</evidence>
<keyword evidence="10" id="KW-1185">Reference proteome</keyword>
<evidence type="ECO:0000256" key="4">
    <source>
        <dbReference type="ARBA" id="ARBA00022448"/>
    </source>
</evidence>
<feature type="region of interest" description="Disordered" evidence="7">
    <location>
        <begin position="433"/>
        <end position="457"/>
    </location>
</feature>
<evidence type="ECO:0000256" key="2">
    <source>
        <dbReference type="ARBA" id="ARBA00004412"/>
    </source>
</evidence>
<feature type="region of interest" description="Disordered" evidence="7">
    <location>
        <begin position="305"/>
        <end position="370"/>
    </location>
</feature>
<comment type="similarity">
    <text evidence="3">Belongs to the GGA protein family.</text>
</comment>
<dbReference type="InterPro" id="IPR041198">
    <property type="entry name" value="GGA_N-GAT"/>
</dbReference>
<dbReference type="Pfam" id="PF00790">
    <property type="entry name" value="VHS"/>
    <property type="match status" value="1"/>
</dbReference>
<evidence type="ECO:0000256" key="3">
    <source>
        <dbReference type="ARBA" id="ARBA00008099"/>
    </source>
</evidence>
<dbReference type="GO" id="GO:0034394">
    <property type="term" value="P:protein localization to cell surface"/>
    <property type="evidence" value="ECO:0007669"/>
    <property type="project" value="TreeGrafter"/>
</dbReference>
<dbReference type="GO" id="GO:0043130">
    <property type="term" value="F:ubiquitin binding"/>
    <property type="evidence" value="ECO:0007669"/>
    <property type="project" value="InterPro"/>
</dbReference>
<dbReference type="SUPFAM" id="SSF89009">
    <property type="entry name" value="GAT-like domain"/>
    <property type="match status" value="1"/>
</dbReference>
<dbReference type="GO" id="GO:0006893">
    <property type="term" value="P:Golgi to plasma membrane transport"/>
    <property type="evidence" value="ECO:0007669"/>
    <property type="project" value="TreeGrafter"/>
</dbReference>
<dbReference type="InterPro" id="IPR002014">
    <property type="entry name" value="VHS_dom"/>
</dbReference>
<dbReference type="InterPro" id="IPR027422">
    <property type="entry name" value="GGA1-3"/>
</dbReference>
<dbReference type="PANTHER" id="PTHR45905:SF1">
    <property type="entry name" value="GOLGI-LOCALIZED, GAMMA-ADAPTIN EAR CONTAINING, ARF BINDING PROTEIN"/>
    <property type="match status" value="1"/>
</dbReference>
<proteinExistence type="inferred from homology"/>
<reference evidence="11" key="1">
    <citation type="submission" date="2025-08" db="UniProtKB">
        <authorList>
            <consortium name="RefSeq"/>
        </authorList>
    </citation>
    <scope>IDENTIFICATION</scope>
</reference>
<dbReference type="Gene3D" id="1.25.40.90">
    <property type="match status" value="1"/>
</dbReference>
<evidence type="ECO:0000256" key="1">
    <source>
        <dbReference type="ARBA" id="ARBA00004150"/>
    </source>
</evidence>
<dbReference type="KEGG" id="goe:100907812"/>
<dbReference type="RefSeq" id="XP_003745190.1">
    <property type="nucleotide sequence ID" value="XM_003745142.2"/>
</dbReference>
<evidence type="ECO:0000256" key="7">
    <source>
        <dbReference type="SAM" id="MobiDB-lite"/>
    </source>
</evidence>
<dbReference type="InterPro" id="IPR004152">
    <property type="entry name" value="GAT_dom"/>
</dbReference>
<evidence type="ECO:0000256" key="6">
    <source>
        <dbReference type="ARBA" id="ARBA00022927"/>
    </source>
</evidence>
<dbReference type="GO" id="GO:0031267">
    <property type="term" value="F:small GTPase binding"/>
    <property type="evidence" value="ECO:0007669"/>
    <property type="project" value="InterPro"/>
</dbReference>
<dbReference type="SUPFAM" id="SSF49348">
    <property type="entry name" value="Clathrin adaptor appendage domain"/>
    <property type="match status" value="1"/>
</dbReference>
<dbReference type="PROSITE" id="PS50179">
    <property type="entry name" value="VHS"/>
    <property type="match status" value="1"/>
</dbReference>
<dbReference type="PROSITE" id="PS50909">
    <property type="entry name" value="GAT"/>
    <property type="match status" value="1"/>
</dbReference>
<organism evidence="10 11">
    <name type="scientific">Galendromus occidentalis</name>
    <name type="common">western predatory mite</name>
    <dbReference type="NCBI Taxonomy" id="34638"/>
    <lineage>
        <taxon>Eukaryota</taxon>
        <taxon>Metazoa</taxon>
        <taxon>Ecdysozoa</taxon>
        <taxon>Arthropoda</taxon>
        <taxon>Chelicerata</taxon>
        <taxon>Arachnida</taxon>
        <taxon>Acari</taxon>
        <taxon>Parasitiformes</taxon>
        <taxon>Mesostigmata</taxon>
        <taxon>Gamasina</taxon>
        <taxon>Phytoseioidea</taxon>
        <taxon>Phytoseiidae</taxon>
        <taxon>Typhlodrominae</taxon>
        <taxon>Galendromus</taxon>
    </lineage>
</organism>
<feature type="domain" description="GAT" evidence="9">
    <location>
        <begin position="172"/>
        <end position="302"/>
    </location>
</feature>
<dbReference type="GO" id="GO:0006886">
    <property type="term" value="P:intracellular protein transport"/>
    <property type="evidence" value="ECO:0007669"/>
    <property type="project" value="InterPro"/>
</dbReference>
<dbReference type="GO" id="GO:0035091">
    <property type="term" value="F:phosphatidylinositol binding"/>
    <property type="evidence" value="ECO:0007669"/>
    <property type="project" value="InterPro"/>
</dbReference>
<keyword evidence="5" id="KW-0832">Ubl conjugation</keyword>
<evidence type="ECO:0000256" key="5">
    <source>
        <dbReference type="ARBA" id="ARBA00022843"/>
    </source>
</evidence>
<dbReference type="AlphaFoldDB" id="A0AAJ6QVA9"/>
<dbReference type="PANTHER" id="PTHR45905">
    <property type="entry name" value="GOLGI-LOCALIZED, GAMMA-ADAPTIN EAR CONTAINING, ARF BINDING PROTEIN"/>
    <property type="match status" value="1"/>
</dbReference>
<dbReference type="SUPFAM" id="SSF48464">
    <property type="entry name" value="ENTH/VHS domain"/>
    <property type="match status" value="1"/>
</dbReference>
<keyword evidence="6" id="KW-0653">Protein transport</keyword>
<comment type="subcellular location">
    <subcellularLocation>
        <location evidence="2">Early endosome</location>
    </subcellularLocation>
    <subcellularLocation>
        <location evidence="1">Golgi apparatus</location>
        <location evidence="1">trans-Golgi network membrane</location>
        <topology evidence="1">Peripheral membrane protein</topology>
    </subcellularLocation>
</comment>